<dbReference type="SMART" id="SM00267">
    <property type="entry name" value="GGDEF"/>
    <property type="match status" value="1"/>
</dbReference>
<accession>M8CTI5</accession>
<dbReference type="PROSITE" id="PS50883">
    <property type="entry name" value="EAL"/>
    <property type="match status" value="1"/>
</dbReference>
<feature type="transmembrane region" description="Helical" evidence="2">
    <location>
        <begin position="100"/>
        <end position="119"/>
    </location>
</feature>
<evidence type="ECO:0000256" key="2">
    <source>
        <dbReference type="SAM" id="Phobius"/>
    </source>
</evidence>
<evidence type="ECO:0000313" key="5">
    <source>
        <dbReference type="EMBL" id="EMT44843.1"/>
    </source>
</evidence>
<keyword evidence="2" id="KW-0472">Membrane</keyword>
<gene>
    <name evidence="5" type="ORF">H919_13185</name>
</gene>
<dbReference type="Proteomes" id="UP000012085">
    <property type="component" value="Unassembled WGS sequence"/>
</dbReference>
<dbReference type="EMBL" id="APCD01000036">
    <property type="protein sequence ID" value="EMT44843.1"/>
    <property type="molecule type" value="Genomic_DNA"/>
</dbReference>
<feature type="domain" description="GGDEF" evidence="4">
    <location>
        <begin position="373"/>
        <end position="506"/>
    </location>
</feature>
<dbReference type="PANTHER" id="PTHR44757:SF2">
    <property type="entry name" value="BIOFILM ARCHITECTURE MAINTENANCE PROTEIN MBAA"/>
    <property type="match status" value="1"/>
</dbReference>
<dbReference type="CDD" id="cd01948">
    <property type="entry name" value="EAL"/>
    <property type="match status" value="1"/>
</dbReference>
<feature type="transmembrane region" description="Helical" evidence="2">
    <location>
        <begin position="191"/>
        <end position="210"/>
    </location>
</feature>
<evidence type="ECO:0000256" key="1">
    <source>
        <dbReference type="SAM" id="Coils"/>
    </source>
</evidence>
<feature type="transmembrane region" description="Helical" evidence="2">
    <location>
        <begin position="61"/>
        <end position="80"/>
    </location>
</feature>
<feature type="transmembrane region" description="Helical" evidence="2">
    <location>
        <begin position="126"/>
        <end position="146"/>
    </location>
</feature>
<keyword evidence="2" id="KW-1133">Transmembrane helix</keyword>
<dbReference type="Gene3D" id="3.20.20.450">
    <property type="entry name" value="EAL domain"/>
    <property type="match status" value="1"/>
</dbReference>
<dbReference type="CDD" id="cd01949">
    <property type="entry name" value="GGDEF"/>
    <property type="match status" value="1"/>
</dbReference>
<reference evidence="5 6" key="1">
    <citation type="submission" date="2013-03" db="EMBL/GenBank/DDBJ databases">
        <title>Assembly of a new bacterial strain Anoxybacillus flavithermus AK1.</title>
        <authorList>
            <person name="Rajan I."/>
            <person name="PoliReddy D."/>
            <person name="Sugumar T."/>
            <person name="Rathinam K."/>
            <person name="Alqarawi S."/>
            <person name="Khalil A.B."/>
            <person name="Sivakumar N."/>
        </authorList>
    </citation>
    <scope>NUCLEOTIDE SEQUENCE [LARGE SCALE GENOMIC DNA]</scope>
    <source>
        <strain evidence="5 6">AK1</strain>
    </source>
</reference>
<dbReference type="InterPro" id="IPR029787">
    <property type="entry name" value="Nucleotide_cyclase"/>
</dbReference>
<organism evidence="5 6">
    <name type="scientific">Anoxybacillus flavithermus AK1</name>
    <dbReference type="NCBI Taxonomy" id="1297581"/>
    <lineage>
        <taxon>Bacteria</taxon>
        <taxon>Bacillati</taxon>
        <taxon>Bacillota</taxon>
        <taxon>Bacilli</taxon>
        <taxon>Bacillales</taxon>
        <taxon>Anoxybacillaceae</taxon>
        <taxon>Anoxybacillus</taxon>
    </lineage>
</organism>
<feature type="transmembrane region" description="Helical" evidence="2">
    <location>
        <begin position="5"/>
        <end position="24"/>
    </location>
</feature>
<dbReference type="FunFam" id="3.30.70.270:FF:000001">
    <property type="entry name" value="Diguanylate cyclase domain protein"/>
    <property type="match status" value="1"/>
</dbReference>
<evidence type="ECO:0000259" key="3">
    <source>
        <dbReference type="PROSITE" id="PS50883"/>
    </source>
</evidence>
<name>M8CTI5_9BACL</name>
<feature type="transmembrane region" description="Helical" evidence="2">
    <location>
        <begin position="158"/>
        <end position="184"/>
    </location>
</feature>
<feature type="transmembrane region" description="Helical" evidence="2">
    <location>
        <begin position="262"/>
        <end position="277"/>
    </location>
</feature>
<dbReference type="InterPro" id="IPR035919">
    <property type="entry name" value="EAL_sf"/>
</dbReference>
<dbReference type="RefSeq" id="WP_003399496.1">
    <property type="nucleotide sequence ID" value="NZ_APCD01000036.1"/>
</dbReference>
<dbReference type="PROSITE" id="PS50887">
    <property type="entry name" value="GGDEF"/>
    <property type="match status" value="1"/>
</dbReference>
<dbReference type="Pfam" id="PF00990">
    <property type="entry name" value="GGDEF"/>
    <property type="match status" value="1"/>
</dbReference>
<dbReference type="SUPFAM" id="SSF55073">
    <property type="entry name" value="Nucleotide cyclase"/>
    <property type="match status" value="1"/>
</dbReference>
<sequence>MNRLAFRIIIAYTIAYYSSLSFFTHPSVRMISSAFFSIGGALLATIWLWKAHRRIRTKESTFWGMLTVSMICYVIAESIYRVYGIVYDAEPPFPSWPDVFYLGNSFLYILSLCYMMMFLRKQWKMWQALFDTLIVTTMLAIYSWLYVVQPLFHSQVSIAYVLVLLSYPLLDFAITFFLLLVIFLTRLNRIWMLNLFGIGLFVFVDTMYFIQMMQFEFVSNSWLDPLWGMSLLFIGSSGMYAKEGDITIQVTETTRWKSNVKIFFPYASLVPLFYAFFRFPSDHIVIAGVVVTVCFVVIRQWLTLHENRHLVQCLQTLNHELEKKVDMRTNELQRVNEQLTYAANHDFLTGLPNRRAFIQSLEEALQQAKQQRHSLAVLYIDVDRFKQINDYFGHAVGDQLIVEIGQLLKQKVRPTHVVARQGGDEFTIIVTPVYHLHDVYQLVDDIVSISKQPIAVQHLDIRVSLSVGVAMYPYDGETSDTLMKHADMAMYRAKEQGKNQYQFFNGEMDRTVSQKTMIETDLYEAIEQKQFVLFYQPQFDVKTKKLIGMEALIRWIHPKLGMISPGVFIPIAEETGQIIAIGEWVIEEACRQIKRWNEQTGLSLRMSVNISPKQFLKENFVEHIDVVLRETSLPAHQLDLEITEGVAVFNEQYTIHKLQQLKRIGVCISIDDFGTGYSSLSYLRKFPIDRLKIAKPFIDGMTEEEEDVAVVKAIIVLAQNLKLRVIAEGVETLSQFHILETLQCDEIQGYVFGKPLDADAFENTYLQNQLPNE</sequence>
<dbReference type="PANTHER" id="PTHR44757">
    <property type="entry name" value="DIGUANYLATE CYCLASE DGCP"/>
    <property type="match status" value="1"/>
</dbReference>
<dbReference type="FunFam" id="3.20.20.450:FF:000001">
    <property type="entry name" value="Cyclic di-GMP phosphodiesterase yahA"/>
    <property type="match status" value="1"/>
</dbReference>
<dbReference type="SMART" id="SM00052">
    <property type="entry name" value="EAL"/>
    <property type="match status" value="1"/>
</dbReference>
<dbReference type="AlphaFoldDB" id="M8CTI5"/>
<evidence type="ECO:0000259" key="4">
    <source>
        <dbReference type="PROSITE" id="PS50887"/>
    </source>
</evidence>
<evidence type="ECO:0000313" key="6">
    <source>
        <dbReference type="Proteomes" id="UP000012085"/>
    </source>
</evidence>
<dbReference type="InterPro" id="IPR001633">
    <property type="entry name" value="EAL_dom"/>
</dbReference>
<protein>
    <submittedName>
        <fullName evidence="5">Diguanylate cyclase</fullName>
    </submittedName>
</protein>
<feature type="domain" description="EAL" evidence="3">
    <location>
        <begin position="515"/>
        <end position="769"/>
    </location>
</feature>
<dbReference type="NCBIfam" id="TIGR00254">
    <property type="entry name" value="GGDEF"/>
    <property type="match status" value="1"/>
</dbReference>
<proteinExistence type="predicted"/>
<keyword evidence="2" id="KW-0812">Transmembrane</keyword>
<keyword evidence="1" id="KW-0175">Coiled coil</keyword>
<dbReference type="InterPro" id="IPR043128">
    <property type="entry name" value="Rev_trsase/Diguanyl_cyclase"/>
</dbReference>
<dbReference type="PATRIC" id="fig|1297581.3.peg.2661"/>
<feature type="transmembrane region" description="Helical" evidence="2">
    <location>
        <begin position="30"/>
        <end position="49"/>
    </location>
</feature>
<dbReference type="InterPro" id="IPR000160">
    <property type="entry name" value="GGDEF_dom"/>
</dbReference>
<dbReference type="Pfam" id="PF00563">
    <property type="entry name" value="EAL"/>
    <property type="match status" value="1"/>
</dbReference>
<dbReference type="InterPro" id="IPR052155">
    <property type="entry name" value="Biofilm_reg_signaling"/>
</dbReference>
<feature type="coiled-coil region" evidence="1">
    <location>
        <begin position="318"/>
        <end position="378"/>
    </location>
</feature>
<dbReference type="Gene3D" id="3.30.70.270">
    <property type="match status" value="1"/>
</dbReference>
<reference evidence="5 6" key="2">
    <citation type="journal article" date="2015" name="Genome Announc.">
        <title>Genome Sequence of Anoxybacillus flavithermus Strain AK1, a Thermophile Isolated from a Hot Spring in Saudi Arabia.</title>
        <authorList>
            <person name="Khalil A."/>
            <person name="Sivakumar N."/>
            <person name="Qarawi S."/>
        </authorList>
    </citation>
    <scope>NUCLEOTIDE SEQUENCE [LARGE SCALE GENOMIC DNA]</scope>
    <source>
        <strain evidence="5 6">AK1</strain>
    </source>
</reference>
<feature type="transmembrane region" description="Helical" evidence="2">
    <location>
        <begin position="283"/>
        <end position="302"/>
    </location>
</feature>
<dbReference type="SUPFAM" id="SSF141868">
    <property type="entry name" value="EAL domain-like"/>
    <property type="match status" value="1"/>
</dbReference>
<comment type="caution">
    <text evidence="5">The sequence shown here is derived from an EMBL/GenBank/DDBJ whole genome shotgun (WGS) entry which is preliminary data.</text>
</comment>